<dbReference type="SUPFAM" id="SSF75304">
    <property type="entry name" value="Amidase signature (AS) enzymes"/>
    <property type="match status" value="1"/>
</dbReference>
<accession>A0ABY6TW84</accession>
<name>A0ABY6TW84_BIOOC</name>
<protein>
    <recommendedName>
        <fullName evidence="1">Amidase domain-containing protein</fullName>
    </recommendedName>
</protein>
<gene>
    <name evidence="2" type="ORF">CLO192961_LOCUS98204</name>
</gene>
<proteinExistence type="predicted"/>
<dbReference type="EMBL" id="CABFNS010000698">
    <property type="protein sequence ID" value="VUC22946.1"/>
    <property type="molecule type" value="Genomic_DNA"/>
</dbReference>
<dbReference type="InterPro" id="IPR036928">
    <property type="entry name" value="AS_sf"/>
</dbReference>
<dbReference type="PANTHER" id="PTHR42678">
    <property type="entry name" value="AMIDASE"/>
    <property type="match status" value="1"/>
</dbReference>
<reference evidence="2 3" key="1">
    <citation type="submission" date="2019-06" db="EMBL/GenBank/DDBJ databases">
        <authorList>
            <person name="Broberg M."/>
        </authorList>
    </citation>
    <scope>NUCLEOTIDE SEQUENCE [LARGE SCALE GENOMIC DNA]</scope>
</reference>
<dbReference type="Gene3D" id="3.90.1300.10">
    <property type="entry name" value="Amidase signature (AS) domain"/>
    <property type="match status" value="1"/>
</dbReference>
<comment type="caution">
    <text evidence="2">The sequence shown here is derived from an EMBL/GenBank/DDBJ whole genome shotgun (WGS) entry which is preliminary data.</text>
</comment>
<keyword evidence="3" id="KW-1185">Reference proteome</keyword>
<organism evidence="2 3">
    <name type="scientific">Bionectria ochroleuca</name>
    <name type="common">Gliocladium roseum</name>
    <dbReference type="NCBI Taxonomy" id="29856"/>
    <lineage>
        <taxon>Eukaryota</taxon>
        <taxon>Fungi</taxon>
        <taxon>Dikarya</taxon>
        <taxon>Ascomycota</taxon>
        <taxon>Pezizomycotina</taxon>
        <taxon>Sordariomycetes</taxon>
        <taxon>Hypocreomycetidae</taxon>
        <taxon>Hypocreales</taxon>
        <taxon>Bionectriaceae</taxon>
        <taxon>Clonostachys</taxon>
    </lineage>
</organism>
<evidence type="ECO:0000259" key="1">
    <source>
        <dbReference type="Pfam" id="PF01425"/>
    </source>
</evidence>
<evidence type="ECO:0000313" key="2">
    <source>
        <dbReference type="EMBL" id="VUC22946.1"/>
    </source>
</evidence>
<sequence length="494" mass="52167">MASIQLEEITIGQVHAAYKEGRVTAEALTAAFLDRIQKIDKAADGPKLNSTLAINGSALEEAKRLDTAFAKDGRFVGPLHGIPVVVKDHLKTKGMPNTYGSVVAKDYIPDEDATAVVKLKSAGVIILAKTTMPDWGTDWFSNSSLSGRTRNPYDLSRDPGGSSGGTAVALAANLAVVGLGSDTGGSSRVPAAFCSLVGFRPTSGLISGYGGLRAVNGQSTVGPMARTVTDLALLLDAVAGYDENDSVTAIHARALDMPRGGSYASEFDTHSPQRVGVIRAMFGEDTIPEQRQVNEVIQASLNTLSKCGVTLVDIKVPNLANYISGSSVLLTRSRIDLEGFIKENFGVDFSSLLANGQLPKENVMVAYALPRVAASPYESGGYGKQLDTRAEFDAVLSGLMIKHRISAFAFPEAKIPPPVSTDIDAKMRLAVPANFAIASNLRWPAISVPAGFTASGLPVGLELLSLPLKDQELLNLAYRVEQAVQGRKPPTSLS</sequence>
<dbReference type="Proteomes" id="UP000766486">
    <property type="component" value="Unassembled WGS sequence"/>
</dbReference>
<feature type="domain" description="Amidase" evidence="1">
    <location>
        <begin position="28"/>
        <end position="474"/>
    </location>
</feature>
<dbReference type="Pfam" id="PF01425">
    <property type="entry name" value="Amidase"/>
    <property type="match status" value="1"/>
</dbReference>
<dbReference type="PANTHER" id="PTHR42678:SF5">
    <property type="entry name" value="GLUTAMYL-TRNA(GLN) AMIDOTRANSFERASE SUBUNIT A"/>
    <property type="match status" value="1"/>
</dbReference>
<evidence type="ECO:0000313" key="3">
    <source>
        <dbReference type="Proteomes" id="UP000766486"/>
    </source>
</evidence>
<dbReference type="InterPro" id="IPR023631">
    <property type="entry name" value="Amidase_dom"/>
</dbReference>